<dbReference type="SUPFAM" id="SSF50494">
    <property type="entry name" value="Trypsin-like serine proteases"/>
    <property type="match status" value="1"/>
</dbReference>
<evidence type="ECO:0000313" key="1">
    <source>
        <dbReference type="EMBL" id="GAG17529.1"/>
    </source>
</evidence>
<name>X0VGW4_9ZZZZ</name>
<proteinExistence type="predicted"/>
<dbReference type="InterPro" id="IPR009003">
    <property type="entry name" value="Peptidase_S1_PA"/>
</dbReference>
<protein>
    <recommendedName>
        <fullName evidence="2">Peptidase S1 domain-containing protein</fullName>
    </recommendedName>
</protein>
<dbReference type="Gene3D" id="2.40.10.10">
    <property type="entry name" value="Trypsin-like serine proteases"/>
    <property type="match status" value="2"/>
</dbReference>
<sequence>TVAQISALITNLRQGEIDKYSIGSILGAIAPRENSVDVARRIGEVAKGLPETRQARKEQEAHFKKLKQQGEFSRSIIRCAGSSAFVVDEFGPKETAKYLILTNTHVAGTKKYVTRRATGRRLINQAEVLIRHQDVDTDTEDVAMLAIEKTEVEKDLGAGEKLVRINMTPDFKEGELATLVSGAKNTISTGHLISLGNRVILLGAKSKGGDSGSPYLIKTKTGFSAVAVHARQGPIGMLLSPQVQVPDGENSSPFIIVT</sequence>
<gene>
    <name evidence="1" type="ORF">S01H1_56322</name>
</gene>
<reference evidence="1" key="1">
    <citation type="journal article" date="2014" name="Front. Microbiol.">
        <title>High frequency of phylogenetically diverse reductive dehalogenase-homologous genes in deep subseafloor sedimentary metagenomes.</title>
        <authorList>
            <person name="Kawai M."/>
            <person name="Futagami T."/>
            <person name="Toyoda A."/>
            <person name="Takaki Y."/>
            <person name="Nishi S."/>
            <person name="Hori S."/>
            <person name="Arai W."/>
            <person name="Tsubouchi T."/>
            <person name="Morono Y."/>
            <person name="Uchiyama I."/>
            <person name="Ito T."/>
            <person name="Fujiyama A."/>
            <person name="Inagaki F."/>
            <person name="Takami H."/>
        </authorList>
    </citation>
    <scope>NUCLEOTIDE SEQUENCE</scope>
    <source>
        <strain evidence="1">Expedition CK06-06</strain>
    </source>
</reference>
<organism evidence="1">
    <name type="scientific">marine sediment metagenome</name>
    <dbReference type="NCBI Taxonomy" id="412755"/>
    <lineage>
        <taxon>unclassified sequences</taxon>
        <taxon>metagenomes</taxon>
        <taxon>ecological metagenomes</taxon>
    </lineage>
</organism>
<dbReference type="InterPro" id="IPR043504">
    <property type="entry name" value="Peptidase_S1_PA_chymotrypsin"/>
</dbReference>
<accession>X0VGW4</accession>
<dbReference type="AlphaFoldDB" id="X0VGW4"/>
<feature type="non-terminal residue" evidence="1">
    <location>
        <position position="1"/>
    </location>
</feature>
<dbReference type="EMBL" id="BARS01036664">
    <property type="protein sequence ID" value="GAG17529.1"/>
    <property type="molecule type" value="Genomic_DNA"/>
</dbReference>
<comment type="caution">
    <text evidence="1">The sequence shown here is derived from an EMBL/GenBank/DDBJ whole genome shotgun (WGS) entry which is preliminary data.</text>
</comment>
<feature type="non-terminal residue" evidence="1">
    <location>
        <position position="258"/>
    </location>
</feature>
<evidence type="ECO:0008006" key="2">
    <source>
        <dbReference type="Google" id="ProtNLM"/>
    </source>
</evidence>